<dbReference type="EMBL" id="HBUF01037635">
    <property type="protein sequence ID" value="CAG6617020.1"/>
    <property type="molecule type" value="Transcribed_RNA"/>
</dbReference>
<accession>A0A8D8WLX3</accession>
<proteinExistence type="predicted"/>
<feature type="signal peptide" evidence="1">
    <location>
        <begin position="1"/>
        <end position="19"/>
    </location>
</feature>
<evidence type="ECO:0000313" key="2">
    <source>
        <dbReference type="EMBL" id="CAG6665027.1"/>
    </source>
</evidence>
<sequence length="136" mass="15877">MQHLMSSILYLIMLQCKLSEQGDISWTDVNLTDRKKLDEWPGITDLLGKDPCANGMKYCIDLATIVKKQSDVNALRKDCEMDDRNAQSPNRTVCWIRQKDSYMKNFIVYDRTVFELQFWTDNATMSHLRYATPNKS</sequence>
<dbReference type="AlphaFoldDB" id="A0A8D8WLX3"/>
<dbReference type="EMBL" id="HBUF01037633">
    <property type="protein sequence ID" value="CAG6617018.1"/>
    <property type="molecule type" value="Transcribed_RNA"/>
</dbReference>
<evidence type="ECO:0000256" key="1">
    <source>
        <dbReference type="SAM" id="SignalP"/>
    </source>
</evidence>
<feature type="chain" id="PRO_5036428876" evidence="1">
    <location>
        <begin position="20"/>
        <end position="136"/>
    </location>
</feature>
<dbReference type="EMBL" id="HBUF01393206">
    <property type="protein sequence ID" value="CAG6734609.1"/>
    <property type="molecule type" value="Transcribed_RNA"/>
</dbReference>
<keyword evidence="1" id="KW-0732">Signal</keyword>
<protein>
    <submittedName>
        <fullName evidence="2">Uncharacterized protein</fullName>
    </submittedName>
</protein>
<dbReference type="EMBL" id="HBUF01541759">
    <property type="protein sequence ID" value="CAG6755339.1"/>
    <property type="molecule type" value="Transcribed_RNA"/>
</dbReference>
<dbReference type="EMBL" id="HBUF01209160">
    <property type="protein sequence ID" value="CAG6665027.1"/>
    <property type="molecule type" value="Transcribed_RNA"/>
</dbReference>
<dbReference type="EMBL" id="HBUF01209159">
    <property type="protein sequence ID" value="CAG6665026.1"/>
    <property type="molecule type" value="Transcribed_RNA"/>
</dbReference>
<name>A0A8D8WLX3_9HEMI</name>
<reference evidence="2" key="1">
    <citation type="submission" date="2021-05" db="EMBL/GenBank/DDBJ databases">
        <authorList>
            <person name="Alioto T."/>
            <person name="Alioto T."/>
            <person name="Gomez Garrido J."/>
        </authorList>
    </citation>
    <scope>NUCLEOTIDE SEQUENCE</scope>
</reference>
<organism evidence="2">
    <name type="scientific">Cacopsylla melanoneura</name>
    <dbReference type="NCBI Taxonomy" id="428564"/>
    <lineage>
        <taxon>Eukaryota</taxon>
        <taxon>Metazoa</taxon>
        <taxon>Ecdysozoa</taxon>
        <taxon>Arthropoda</taxon>
        <taxon>Hexapoda</taxon>
        <taxon>Insecta</taxon>
        <taxon>Pterygota</taxon>
        <taxon>Neoptera</taxon>
        <taxon>Paraneoptera</taxon>
        <taxon>Hemiptera</taxon>
        <taxon>Sternorrhyncha</taxon>
        <taxon>Psylloidea</taxon>
        <taxon>Psyllidae</taxon>
        <taxon>Psyllinae</taxon>
        <taxon>Cacopsylla</taxon>
    </lineage>
</organism>